<dbReference type="Gene3D" id="3.40.50.1700">
    <property type="entry name" value="Glycoside hydrolase family 3 C-terminal domain"/>
    <property type="match status" value="1"/>
</dbReference>
<keyword evidence="4" id="KW-1185">Reference proteome</keyword>
<dbReference type="FunFam" id="3.20.20.300:FF:000011">
    <property type="entry name" value="Glycosyl hydrolase"/>
    <property type="match status" value="1"/>
</dbReference>
<evidence type="ECO:0000313" key="3">
    <source>
        <dbReference type="EMBL" id="SER13649.1"/>
    </source>
</evidence>
<dbReference type="RefSeq" id="WP_089952325.1">
    <property type="nucleotide sequence ID" value="NZ_FOFR01000008.1"/>
</dbReference>
<dbReference type="SMART" id="SM01217">
    <property type="entry name" value="Fn3_like"/>
    <property type="match status" value="1"/>
</dbReference>
<dbReference type="OrthoDB" id="9803863at2"/>
<evidence type="ECO:0000256" key="1">
    <source>
        <dbReference type="ARBA" id="ARBA00022801"/>
    </source>
</evidence>
<dbReference type="AlphaFoldDB" id="A0A1H9LQW5"/>
<organism evidence="3 4">
    <name type="scientific">Lentzea xinjiangensis</name>
    <dbReference type="NCBI Taxonomy" id="402600"/>
    <lineage>
        <taxon>Bacteria</taxon>
        <taxon>Bacillati</taxon>
        <taxon>Actinomycetota</taxon>
        <taxon>Actinomycetes</taxon>
        <taxon>Pseudonocardiales</taxon>
        <taxon>Pseudonocardiaceae</taxon>
        <taxon>Lentzea</taxon>
    </lineage>
</organism>
<feature type="domain" description="Fibronectin type III-like" evidence="2">
    <location>
        <begin position="665"/>
        <end position="734"/>
    </location>
</feature>
<gene>
    <name evidence="3" type="ORF">SAMN05216188_10849</name>
</gene>
<dbReference type="Pfam" id="PF14310">
    <property type="entry name" value="Fn3-like"/>
    <property type="match status" value="1"/>
</dbReference>
<dbReference type="Pfam" id="PF01915">
    <property type="entry name" value="Glyco_hydro_3_C"/>
    <property type="match status" value="1"/>
</dbReference>
<name>A0A1H9LQW5_9PSEU</name>
<protein>
    <submittedName>
        <fullName evidence="3">Beta-glucosidase</fullName>
    </submittedName>
</protein>
<dbReference type="EMBL" id="FOFR01000008">
    <property type="protein sequence ID" value="SER13649.1"/>
    <property type="molecule type" value="Genomic_DNA"/>
</dbReference>
<dbReference type="Gene3D" id="2.60.40.10">
    <property type="entry name" value="Immunoglobulins"/>
    <property type="match status" value="1"/>
</dbReference>
<evidence type="ECO:0000313" key="4">
    <source>
        <dbReference type="Proteomes" id="UP000199352"/>
    </source>
</evidence>
<dbReference type="SUPFAM" id="SSF52279">
    <property type="entry name" value="Beta-D-glucan exohydrolase, C-terminal domain"/>
    <property type="match status" value="1"/>
</dbReference>
<dbReference type="STRING" id="402600.SAMN05216188_10849"/>
<dbReference type="PRINTS" id="PR00133">
    <property type="entry name" value="GLHYDRLASE3"/>
</dbReference>
<dbReference type="InterPro" id="IPR036962">
    <property type="entry name" value="Glyco_hydro_3_N_sf"/>
</dbReference>
<dbReference type="Gene3D" id="3.20.20.300">
    <property type="entry name" value="Glycoside hydrolase, family 3, N-terminal domain"/>
    <property type="match status" value="1"/>
</dbReference>
<dbReference type="SUPFAM" id="SSF51445">
    <property type="entry name" value="(Trans)glycosidases"/>
    <property type="match status" value="1"/>
</dbReference>
<dbReference type="InterPro" id="IPR017853">
    <property type="entry name" value="GH"/>
</dbReference>
<dbReference type="PANTHER" id="PTHR30620">
    <property type="entry name" value="PERIPLASMIC BETA-GLUCOSIDASE-RELATED"/>
    <property type="match status" value="1"/>
</dbReference>
<dbReference type="Pfam" id="PF00933">
    <property type="entry name" value="Glyco_hydro_3"/>
    <property type="match status" value="1"/>
</dbReference>
<dbReference type="GO" id="GO:0008422">
    <property type="term" value="F:beta-glucosidase activity"/>
    <property type="evidence" value="ECO:0007669"/>
    <property type="project" value="TreeGrafter"/>
</dbReference>
<keyword evidence="1" id="KW-0378">Hydrolase</keyword>
<dbReference type="InterPro" id="IPR002772">
    <property type="entry name" value="Glyco_hydro_3_C"/>
</dbReference>
<dbReference type="InterPro" id="IPR051915">
    <property type="entry name" value="Cellulose_Degrad_GH3"/>
</dbReference>
<dbReference type="Proteomes" id="UP000199352">
    <property type="component" value="Unassembled WGS sequence"/>
</dbReference>
<accession>A0A1H9LQW5</accession>
<reference evidence="4" key="1">
    <citation type="submission" date="2016-10" db="EMBL/GenBank/DDBJ databases">
        <authorList>
            <person name="Varghese N."/>
            <person name="Submissions S."/>
        </authorList>
    </citation>
    <scope>NUCLEOTIDE SEQUENCE [LARGE SCALE GENOMIC DNA]</scope>
    <source>
        <strain evidence="4">CGMCC 4.3525</strain>
    </source>
</reference>
<sequence>MTTEATTPDELWRNPHAPVDERVRDLIARMTVQEKIAQLQGIWAGIDAAGEMAPHQHEFAVAPQDFDELTRHGIGQLTRVFGTRPIAPEVGARTLARTQRQIVEASRFGIPAVVHEECLTGLAAWQATVYPSPLCWGATFEPDLVRRMAAKFGDAMRRLGVHQGLAPVLDVTRDLRWGRVEETIGEDPHLVGTIGAAYVAGLESAGVVSTLKHFAGYSSSRAGRNHAPVSIGPREFADVILPPFEMALRAGARSVMNSYADNDGLPAAADPSLLTGRLREEYGFTGTVVADYFSVAFLHKLHGVAADREDAATQALSAGIDVELPTVDCFGEPLLEGLHRDRVDIALVDRALTRVLTQKFELGLLDPGYSPAPQSNVDLDDAESRALAREVAERSIVLLHNDGVLPLSGKRLAVVGPRADDAGAMMGCYSFPLHVGVHHPDAEMGIEVATVLEALREDHDVVFARGCPVLGGTDEEIAEAVETARQADVCVVVLGDQAGLFGKGTSGEGCDAADLTLPGRQEELLEAVLDTGMPVVLVLLSGRPYDLSRQADRLAAIVCGFYPGEEGASALAGVLGGRVNPSGRLPVSFPGAGSSQPSTYLTPQLAARTEVSTVDPTPLFPFGHGLSYAPATWVTVGSEEREWPTDGTCRVHVVVRNDMDVPTAEVVQIYLHDPVAEVARPVRQLIGAVKVDLAAGQTRTVTAELHADLTSYTGRAGRRQVDPGDVELHIGTSSATIHTSLRLTLTGPRREVGFDRTMTPVFTTNP</sequence>
<dbReference type="InterPro" id="IPR026891">
    <property type="entry name" value="Fn3-like"/>
</dbReference>
<dbReference type="InterPro" id="IPR001764">
    <property type="entry name" value="Glyco_hydro_3_N"/>
</dbReference>
<dbReference type="GO" id="GO:0009251">
    <property type="term" value="P:glucan catabolic process"/>
    <property type="evidence" value="ECO:0007669"/>
    <property type="project" value="TreeGrafter"/>
</dbReference>
<dbReference type="InterPro" id="IPR036881">
    <property type="entry name" value="Glyco_hydro_3_C_sf"/>
</dbReference>
<proteinExistence type="predicted"/>
<evidence type="ECO:0000259" key="2">
    <source>
        <dbReference type="SMART" id="SM01217"/>
    </source>
</evidence>
<dbReference type="PANTHER" id="PTHR30620:SF123">
    <property type="entry name" value="BETA-XYLOSIDASE"/>
    <property type="match status" value="1"/>
</dbReference>
<dbReference type="InterPro" id="IPR013783">
    <property type="entry name" value="Ig-like_fold"/>
</dbReference>